<dbReference type="SUPFAM" id="SSF53850">
    <property type="entry name" value="Periplasmic binding protein-like II"/>
    <property type="match status" value="1"/>
</dbReference>
<reference evidence="4 5" key="1">
    <citation type="submission" date="2019-04" db="EMBL/GenBank/DDBJ databases">
        <title>Trinickia sp. 7GSK02, isolated from subtropical forest soil.</title>
        <authorList>
            <person name="Gao Z.-H."/>
            <person name="Qiu L.-H."/>
        </authorList>
    </citation>
    <scope>NUCLEOTIDE SEQUENCE [LARGE SCALE GENOMIC DNA]</scope>
    <source>
        <strain evidence="4 5">7GSK02</strain>
    </source>
</reference>
<dbReference type="EMBL" id="SWJE01000010">
    <property type="protein sequence ID" value="TKC86895.1"/>
    <property type="molecule type" value="Genomic_DNA"/>
</dbReference>
<dbReference type="GO" id="GO:0042597">
    <property type="term" value="C:periplasmic space"/>
    <property type="evidence" value="ECO:0007669"/>
    <property type="project" value="UniProtKB-SubCell"/>
</dbReference>
<comment type="caution">
    <text evidence="4">The sequence shown here is derived from an EMBL/GenBank/DDBJ whole genome shotgun (WGS) entry which is preliminary data.</text>
</comment>
<keyword evidence="3" id="KW-0732">Signal</keyword>
<dbReference type="AlphaFoldDB" id="A0A4U1I1A8"/>
<proteinExistence type="inferred from homology"/>
<dbReference type="PANTHER" id="PTHR43649">
    <property type="entry name" value="ARABINOSE-BINDING PROTEIN-RELATED"/>
    <property type="match status" value="1"/>
</dbReference>
<organism evidence="4 5">
    <name type="scientific">Trinickia terrae</name>
    <dbReference type="NCBI Taxonomy" id="2571161"/>
    <lineage>
        <taxon>Bacteria</taxon>
        <taxon>Pseudomonadati</taxon>
        <taxon>Pseudomonadota</taxon>
        <taxon>Betaproteobacteria</taxon>
        <taxon>Burkholderiales</taxon>
        <taxon>Burkholderiaceae</taxon>
        <taxon>Trinickia</taxon>
    </lineage>
</organism>
<evidence type="ECO:0000256" key="2">
    <source>
        <dbReference type="ARBA" id="ARBA00008520"/>
    </source>
</evidence>
<sequence>MTFKPRKILTAVTLATAAVAMSTATLASASTLTVNIAFKGASQRAVWQSVIDSFEKAHPGIDVKVSYVDEEAYKVQLPGWLTTVAPDIITWHDGERMAYYAKRGLFDDLSGDWSKNGWNDMYASTKEASSYKGKQFAAPTFYYSWGLFYRKDLFQKAGITSEPKTWDQLMDACKKLKAAGITPFAVGGRDAWTLAGWFDYLDLRLNGNAFHQKLMAGDVAYTDPRVKKVYTTWKQLIDDGYFIDNSLSYDLDAAQPFLFQGKAAMMLMGTFIAGGFPANVKQEMGYFQFPVINASVPTAEDGPVETLNIPTKAKNKADARTFLAFVETPEIGERIGTGMGSLSANSKSPAPEDPIAKTGFQILSNTKGGIAQFYDRDMTKEMADEGMKGMQEFVADPTKIDDVLAQLEQTRKRIYQK</sequence>
<accession>A0A4U1I1A8</accession>
<evidence type="ECO:0000256" key="3">
    <source>
        <dbReference type="SAM" id="SignalP"/>
    </source>
</evidence>
<comment type="similarity">
    <text evidence="2">Belongs to the bacterial solute-binding protein 1 family.</text>
</comment>
<evidence type="ECO:0000313" key="4">
    <source>
        <dbReference type="EMBL" id="TKC86895.1"/>
    </source>
</evidence>
<dbReference type="InterPro" id="IPR050490">
    <property type="entry name" value="Bact_solute-bd_prot1"/>
</dbReference>
<feature type="chain" id="PRO_5020842587" evidence="3">
    <location>
        <begin position="30"/>
        <end position="417"/>
    </location>
</feature>
<dbReference type="OrthoDB" id="8663148at2"/>
<protein>
    <submittedName>
        <fullName evidence="4">Extracellular solute-binding protein</fullName>
    </submittedName>
</protein>
<dbReference type="Pfam" id="PF01547">
    <property type="entry name" value="SBP_bac_1"/>
    <property type="match status" value="1"/>
</dbReference>
<keyword evidence="5" id="KW-1185">Reference proteome</keyword>
<dbReference type="Gene3D" id="3.40.190.10">
    <property type="entry name" value="Periplasmic binding protein-like II"/>
    <property type="match status" value="2"/>
</dbReference>
<evidence type="ECO:0000313" key="5">
    <source>
        <dbReference type="Proteomes" id="UP000305539"/>
    </source>
</evidence>
<name>A0A4U1I1A8_9BURK</name>
<evidence type="ECO:0000256" key="1">
    <source>
        <dbReference type="ARBA" id="ARBA00004418"/>
    </source>
</evidence>
<dbReference type="InterPro" id="IPR006059">
    <property type="entry name" value="SBP"/>
</dbReference>
<dbReference type="Proteomes" id="UP000305539">
    <property type="component" value="Unassembled WGS sequence"/>
</dbReference>
<gene>
    <name evidence="4" type="ORF">FAZ69_19895</name>
</gene>
<feature type="signal peptide" evidence="3">
    <location>
        <begin position="1"/>
        <end position="29"/>
    </location>
</feature>
<comment type="subcellular location">
    <subcellularLocation>
        <location evidence="1">Periplasm</location>
    </subcellularLocation>
</comment>
<dbReference type="PANTHER" id="PTHR43649:SF14">
    <property type="entry name" value="BLR3389 PROTEIN"/>
    <property type="match status" value="1"/>
</dbReference>